<dbReference type="Gene3D" id="3.40.640.10">
    <property type="entry name" value="Type I PLP-dependent aspartate aminotransferase-like (Major domain)"/>
    <property type="match status" value="1"/>
</dbReference>
<dbReference type="GO" id="GO:0004760">
    <property type="term" value="F:L-serine-pyruvate transaminase activity"/>
    <property type="evidence" value="ECO:0007669"/>
    <property type="project" value="TreeGrafter"/>
</dbReference>
<evidence type="ECO:0000313" key="7">
    <source>
        <dbReference type="EMBL" id="EPR35728.1"/>
    </source>
</evidence>
<dbReference type="PANTHER" id="PTHR21152">
    <property type="entry name" value="AMINOTRANSFERASE CLASS V"/>
    <property type="match status" value="1"/>
</dbReference>
<keyword evidence="3 5" id="KW-0663">Pyridoxal phosphate</keyword>
<evidence type="ECO:0000256" key="3">
    <source>
        <dbReference type="ARBA" id="ARBA00022898"/>
    </source>
</evidence>
<evidence type="ECO:0000256" key="2">
    <source>
        <dbReference type="ARBA" id="ARBA00009236"/>
    </source>
</evidence>
<comment type="caution">
    <text evidence="7">The sequence shown here is derived from an EMBL/GenBank/DDBJ whole genome shotgun (WGS) entry which is preliminary data.</text>
</comment>
<dbReference type="Pfam" id="PF00266">
    <property type="entry name" value="Aminotran_5"/>
    <property type="match status" value="1"/>
</dbReference>
<dbReference type="PANTHER" id="PTHR21152:SF40">
    <property type="entry name" value="ALANINE--GLYOXYLATE AMINOTRANSFERASE"/>
    <property type="match status" value="1"/>
</dbReference>
<dbReference type="GO" id="GO:0019265">
    <property type="term" value="P:glycine biosynthetic process, by transamination of glyoxylate"/>
    <property type="evidence" value="ECO:0007669"/>
    <property type="project" value="TreeGrafter"/>
</dbReference>
<dbReference type="GO" id="GO:0008453">
    <property type="term" value="F:alanine-glyoxylate transaminase activity"/>
    <property type="evidence" value="ECO:0007669"/>
    <property type="project" value="TreeGrafter"/>
</dbReference>
<comment type="cofactor">
    <cofactor evidence="1 5">
        <name>pyridoxal 5'-phosphate</name>
        <dbReference type="ChEBI" id="CHEBI:597326"/>
    </cofactor>
</comment>
<dbReference type="InterPro" id="IPR015424">
    <property type="entry name" value="PyrdxlP-dep_Trfase"/>
</dbReference>
<organism evidence="7 8">
    <name type="scientific">Alkalidesulfovibrio alkalitolerans DSM 16529</name>
    <dbReference type="NCBI Taxonomy" id="1121439"/>
    <lineage>
        <taxon>Bacteria</taxon>
        <taxon>Pseudomonadati</taxon>
        <taxon>Thermodesulfobacteriota</taxon>
        <taxon>Desulfovibrionia</taxon>
        <taxon>Desulfovibrionales</taxon>
        <taxon>Desulfovibrionaceae</taxon>
        <taxon>Alkalidesulfovibrio</taxon>
    </lineage>
</organism>
<dbReference type="SUPFAM" id="SSF53383">
    <property type="entry name" value="PLP-dependent transferases"/>
    <property type="match status" value="1"/>
</dbReference>
<dbReference type="InterPro" id="IPR015422">
    <property type="entry name" value="PyrdxlP-dep_Trfase_small"/>
</dbReference>
<dbReference type="eggNOG" id="COG0075">
    <property type="taxonomic scope" value="Bacteria"/>
</dbReference>
<reference evidence="7 8" key="1">
    <citation type="journal article" date="2013" name="Genome Announc.">
        <title>Draft genome sequences for three mercury-methylating, sulfate-reducing bacteria.</title>
        <authorList>
            <person name="Brown S.D."/>
            <person name="Hurt R.A.Jr."/>
            <person name="Gilmour C.C."/>
            <person name="Elias D.A."/>
        </authorList>
    </citation>
    <scope>NUCLEOTIDE SEQUENCE [LARGE SCALE GENOMIC DNA]</scope>
    <source>
        <strain evidence="7 8">DSM 16529</strain>
    </source>
</reference>
<dbReference type="EMBL" id="ATHI01000002">
    <property type="protein sequence ID" value="EPR35728.1"/>
    <property type="molecule type" value="Genomic_DNA"/>
</dbReference>
<dbReference type="STRING" id="1121439.dsat_1832"/>
<comment type="similarity">
    <text evidence="2">Belongs to the class-V pyridoxal-phosphate-dependent aminotransferase family.</text>
</comment>
<feature type="binding site" evidence="4">
    <location>
        <position position="354"/>
    </location>
    <ligand>
        <name>substrate</name>
    </ligand>
</feature>
<accession>S7UTT0</accession>
<keyword evidence="7" id="KW-0032">Aminotransferase</keyword>
<dbReference type="InterPro" id="IPR015421">
    <property type="entry name" value="PyrdxlP-dep_Trfase_major"/>
</dbReference>
<dbReference type="Gene3D" id="3.90.1150.10">
    <property type="entry name" value="Aspartate Aminotransferase, domain 1"/>
    <property type="match status" value="1"/>
</dbReference>
<gene>
    <name evidence="7" type="ORF">dsat_1832</name>
</gene>
<sequence>MPPIDDEFTDLTLFITGPTWLSPRVRATGSLPEFGHRDSENEKRLGPAMRHLRALAQAGDDHVPILFNGSGSTAMEAAIRSLVAADETILHVVVGAFGDLWRTMSESNGKRVATLRFAPGEAIDLNRLDDTLKTQRPAVVAVTHNETSTGVINDYKAACRLIRERGALPLTDGVSVFGGAPLDLADSGCAFYATATQKALGLPAGFGIAFVAPEALEKAARVQHRGFSSDILRQVERARKHQTLTTPSTTLCNQLAVQLEHIVTVEGISARFDRHERLRDMAHGFVAGLSGFDLMAAEGSRSPTLTAVRAPKGFDTARLKKVKETMRGRGYLFDPGYGKLNQELEAAGERVCFRIGHMGDVSEEMLAVYLNHLGEVLVS</sequence>
<proteinExistence type="inferred from homology"/>
<evidence type="ECO:0000313" key="8">
    <source>
        <dbReference type="Proteomes" id="UP000014975"/>
    </source>
</evidence>
<keyword evidence="8" id="KW-1185">Reference proteome</keyword>
<feature type="domain" description="Aminotransferase class V" evidence="6">
    <location>
        <begin position="52"/>
        <end position="316"/>
    </location>
</feature>
<evidence type="ECO:0000256" key="4">
    <source>
        <dbReference type="PIRSR" id="PIRSR000524-1"/>
    </source>
</evidence>
<name>S7UTT0_9BACT</name>
<dbReference type="OrthoDB" id="9766472at2"/>
<dbReference type="InterPro" id="IPR000192">
    <property type="entry name" value="Aminotrans_V_dom"/>
</dbReference>
<dbReference type="Proteomes" id="UP000014975">
    <property type="component" value="Unassembled WGS sequence"/>
</dbReference>
<dbReference type="InterPro" id="IPR024169">
    <property type="entry name" value="SP_NH2Trfase/AEP_transaminase"/>
</dbReference>
<dbReference type="AlphaFoldDB" id="S7UTT0"/>
<protein>
    <submittedName>
        <fullName evidence="7">Aminotransferase class V</fullName>
    </submittedName>
</protein>
<dbReference type="PIRSF" id="PIRSF000524">
    <property type="entry name" value="SPT"/>
    <property type="match status" value="1"/>
</dbReference>
<keyword evidence="7" id="KW-0808">Transferase</keyword>
<feature type="modified residue" description="N6-(pyridoxal phosphate)lysine" evidence="5">
    <location>
        <position position="198"/>
    </location>
</feature>
<evidence type="ECO:0000256" key="1">
    <source>
        <dbReference type="ARBA" id="ARBA00001933"/>
    </source>
</evidence>
<dbReference type="PATRIC" id="fig|1121439.3.peg.217"/>
<evidence type="ECO:0000259" key="6">
    <source>
        <dbReference type="Pfam" id="PF00266"/>
    </source>
</evidence>
<evidence type="ECO:0000256" key="5">
    <source>
        <dbReference type="PIRSR" id="PIRSR000524-50"/>
    </source>
</evidence>
<dbReference type="RefSeq" id="WP_020885718.1">
    <property type="nucleotide sequence ID" value="NZ_ATHI01000002.1"/>
</dbReference>